<dbReference type="InterPro" id="IPR016562">
    <property type="entry name" value="Proteasome_assmbl_chp_2_euk"/>
</dbReference>
<dbReference type="PIRSF" id="PIRSF010044">
    <property type="entry name" value="UCP010044"/>
    <property type="match status" value="1"/>
</dbReference>
<sequence length="247" mass="27855">MLFLKNKAKTLDIADYTVILPSICVGNAAQLACDLLIASKKLQRIGSLFHPCLIPVYGPSAYQHEPEERVASCELYTSVEDKLLVIQFRAPLIARHTNDFQKQLVELLQPARRVIILSGSFGFERRIMEDSPWAYRASDNFKEAHAAQLGNASLVKWKEHTGEHIFGGGNALQLFKAFDQLKVPVMLLFRYLLEGDNSTDASLIVRELNELCEDFLQLRNGGDGKFKLTVPKSWNLLFGNEVTELLF</sequence>
<evidence type="ECO:0000313" key="5">
    <source>
        <dbReference type="EMBL" id="ALC46486.1"/>
    </source>
</evidence>
<comment type="function">
    <text evidence="4">Chaperone protein which promotes assembly of the 20S proteasome as part of a heterodimer with PSMG1.</text>
</comment>
<evidence type="ECO:0000256" key="1">
    <source>
        <dbReference type="ARBA" id="ARBA00019186"/>
    </source>
</evidence>
<dbReference type="GO" id="GO:0005634">
    <property type="term" value="C:nucleus"/>
    <property type="evidence" value="ECO:0007669"/>
    <property type="project" value="TreeGrafter"/>
</dbReference>
<proteinExistence type="inferred from homology"/>
<dbReference type="GO" id="GO:0043248">
    <property type="term" value="P:proteasome assembly"/>
    <property type="evidence" value="ECO:0007669"/>
    <property type="project" value="TreeGrafter"/>
</dbReference>
<dbReference type="Gene3D" id="3.40.50.10900">
    <property type="entry name" value="PAC-like subunit"/>
    <property type="match status" value="1"/>
</dbReference>
<dbReference type="OMA" id="WKEHTGE"/>
<dbReference type="PANTHER" id="PTHR12970:SF1">
    <property type="entry name" value="PROTEASOME ASSEMBLY CHAPERONE 2"/>
    <property type="match status" value="1"/>
</dbReference>
<keyword evidence="6" id="KW-1185">Reference proteome</keyword>
<evidence type="ECO:0000256" key="2">
    <source>
        <dbReference type="ARBA" id="ARBA00023186"/>
    </source>
</evidence>
<keyword evidence="2 4" id="KW-0143">Chaperone</keyword>
<dbReference type="EMBL" id="CP012526">
    <property type="protein sequence ID" value="ALC46486.1"/>
    <property type="molecule type" value="Genomic_DNA"/>
</dbReference>
<evidence type="ECO:0000256" key="4">
    <source>
        <dbReference type="PIRNR" id="PIRNR010044"/>
    </source>
</evidence>
<dbReference type="InterPro" id="IPR038389">
    <property type="entry name" value="PSMG2_sf"/>
</dbReference>
<dbReference type="STRING" id="30019.A0A0M5IZV8"/>
<comment type="subunit">
    <text evidence="4">Forms a heterodimer with PSMG1.</text>
</comment>
<gene>
    <name evidence="5" type="ORF">Dbus_chr3Rg1236</name>
</gene>
<dbReference type="Proteomes" id="UP000494163">
    <property type="component" value="Chromosome 3R"/>
</dbReference>
<reference evidence="5 6" key="1">
    <citation type="submission" date="2015-08" db="EMBL/GenBank/DDBJ databases">
        <title>Ancestral chromatin configuration constrains chromatin evolution on differentiating sex chromosomes in Drosophila.</title>
        <authorList>
            <person name="Zhou Q."/>
            <person name="Bachtrog D."/>
        </authorList>
    </citation>
    <scope>NUCLEOTIDE SEQUENCE [LARGE SCALE GENOMIC DNA]</scope>
    <source>
        <tissue evidence="5">Whole larvae</tissue>
    </source>
</reference>
<dbReference type="PANTHER" id="PTHR12970">
    <property type="entry name" value="PROTEASOME ASSEMBLY CHAPERONE 2"/>
    <property type="match status" value="1"/>
</dbReference>
<accession>A0A0M5IZV8</accession>
<dbReference type="Pfam" id="PF09754">
    <property type="entry name" value="PAC2"/>
    <property type="match status" value="1"/>
</dbReference>
<organism evidence="5 6">
    <name type="scientific">Drosophila busckii</name>
    <name type="common">Fruit fly</name>
    <dbReference type="NCBI Taxonomy" id="30019"/>
    <lineage>
        <taxon>Eukaryota</taxon>
        <taxon>Metazoa</taxon>
        <taxon>Ecdysozoa</taxon>
        <taxon>Arthropoda</taxon>
        <taxon>Hexapoda</taxon>
        <taxon>Insecta</taxon>
        <taxon>Pterygota</taxon>
        <taxon>Neoptera</taxon>
        <taxon>Endopterygota</taxon>
        <taxon>Diptera</taxon>
        <taxon>Brachycera</taxon>
        <taxon>Muscomorpha</taxon>
        <taxon>Ephydroidea</taxon>
        <taxon>Drosophilidae</taxon>
        <taxon>Drosophila</taxon>
    </lineage>
</organism>
<name>A0A0M5IZV8_DROBS</name>
<dbReference type="OrthoDB" id="10260712at2759"/>
<dbReference type="GO" id="GO:0005829">
    <property type="term" value="C:cytosol"/>
    <property type="evidence" value="ECO:0007669"/>
    <property type="project" value="TreeGrafter"/>
</dbReference>
<evidence type="ECO:0000256" key="3">
    <source>
        <dbReference type="ARBA" id="ARBA00025745"/>
    </source>
</evidence>
<comment type="similarity">
    <text evidence="3 4">Belongs to the PSMG2 family.</text>
</comment>
<dbReference type="InterPro" id="IPR019151">
    <property type="entry name" value="Proteasome_assmbl_chaperone_2"/>
</dbReference>
<protein>
    <recommendedName>
        <fullName evidence="1 4">Proteasome assembly chaperone 2</fullName>
    </recommendedName>
</protein>
<evidence type="ECO:0000313" key="6">
    <source>
        <dbReference type="Proteomes" id="UP000494163"/>
    </source>
</evidence>
<dbReference type="AlphaFoldDB" id="A0A0M5IZV8"/>